<organism evidence="2 3">
    <name type="scientific">Algoriphagus jejuensis</name>
    <dbReference type="NCBI Taxonomy" id="419934"/>
    <lineage>
        <taxon>Bacteria</taxon>
        <taxon>Pseudomonadati</taxon>
        <taxon>Bacteroidota</taxon>
        <taxon>Cytophagia</taxon>
        <taxon>Cytophagales</taxon>
        <taxon>Cyclobacteriaceae</taxon>
        <taxon>Algoriphagus</taxon>
    </lineage>
</organism>
<dbReference type="Proteomes" id="UP001500469">
    <property type="component" value="Unassembled WGS sequence"/>
</dbReference>
<evidence type="ECO:0000313" key="3">
    <source>
        <dbReference type="Proteomes" id="UP001500469"/>
    </source>
</evidence>
<dbReference type="InterPro" id="IPR032710">
    <property type="entry name" value="NTF2-like_dom_sf"/>
</dbReference>
<dbReference type="RefSeq" id="WP_343848153.1">
    <property type="nucleotide sequence ID" value="NZ_BAAAFI010000002.1"/>
</dbReference>
<feature type="domain" description="SnoaL-like" evidence="1">
    <location>
        <begin position="32"/>
        <end position="141"/>
    </location>
</feature>
<sequence length="172" mass="19453">MKNLSVILLFALAVACGPDQRYTQRSTEIDSVKALFVAYKSGDLESQRSFYAENAEIYYNVPESDPSTFDQILERQKNDLIGISEYSVDFTDDEIEMVTTDNGETWVNVWGEWKATLAATGKEFVIPVHETFQFVDGKIVKEFGYWDNSPVMMAFMELEAVQMAASDTLPAK</sequence>
<reference evidence="2 3" key="1">
    <citation type="journal article" date="2019" name="Int. J. Syst. Evol. Microbiol.">
        <title>The Global Catalogue of Microorganisms (GCM) 10K type strain sequencing project: providing services to taxonomists for standard genome sequencing and annotation.</title>
        <authorList>
            <consortium name="The Broad Institute Genomics Platform"/>
            <consortium name="The Broad Institute Genome Sequencing Center for Infectious Disease"/>
            <person name="Wu L."/>
            <person name="Ma J."/>
        </authorList>
    </citation>
    <scope>NUCLEOTIDE SEQUENCE [LARGE SCALE GENOMIC DNA]</scope>
    <source>
        <strain evidence="2 3">JCM 16112</strain>
    </source>
</reference>
<dbReference type="EMBL" id="BAAAFI010000002">
    <property type="protein sequence ID" value="GAA0877456.1"/>
    <property type="molecule type" value="Genomic_DNA"/>
</dbReference>
<accession>A0ABN1MVP0</accession>
<dbReference type="Pfam" id="PF12680">
    <property type="entry name" value="SnoaL_2"/>
    <property type="match status" value="1"/>
</dbReference>
<gene>
    <name evidence="2" type="ORF">GCM10009119_04240</name>
</gene>
<name>A0ABN1MVP0_9BACT</name>
<dbReference type="SUPFAM" id="SSF54427">
    <property type="entry name" value="NTF2-like"/>
    <property type="match status" value="1"/>
</dbReference>
<protein>
    <recommendedName>
        <fullName evidence="1">SnoaL-like domain-containing protein</fullName>
    </recommendedName>
</protein>
<comment type="caution">
    <text evidence="2">The sequence shown here is derived from an EMBL/GenBank/DDBJ whole genome shotgun (WGS) entry which is preliminary data.</text>
</comment>
<dbReference type="PROSITE" id="PS51257">
    <property type="entry name" value="PROKAR_LIPOPROTEIN"/>
    <property type="match status" value="1"/>
</dbReference>
<dbReference type="InterPro" id="IPR037401">
    <property type="entry name" value="SnoaL-like"/>
</dbReference>
<proteinExistence type="predicted"/>
<dbReference type="Gene3D" id="3.10.450.50">
    <property type="match status" value="1"/>
</dbReference>
<evidence type="ECO:0000313" key="2">
    <source>
        <dbReference type="EMBL" id="GAA0877456.1"/>
    </source>
</evidence>
<keyword evidence="3" id="KW-1185">Reference proteome</keyword>
<evidence type="ECO:0000259" key="1">
    <source>
        <dbReference type="Pfam" id="PF12680"/>
    </source>
</evidence>